<evidence type="ECO:0000259" key="8">
    <source>
        <dbReference type="Pfam" id="PF02492"/>
    </source>
</evidence>
<keyword evidence="4" id="KW-0547">Nucleotide-binding</keyword>
<dbReference type="GO" id="GO:0005525">
    <property type="term" value="F:GTP binding"/>
    <property type="evidence" value="ECO:0007669"/>
    <property type="project" value="UniProtKB-KW"/>
</dbReference>
<keyword evidence="5" id="KW-0378">Hydrolase</keyword>
<evidence type="ECO:0000256" key="6">
    <source>
        <dbReference type="ARBA" id="ARBA00022833"/>
    </source>
</evidence>
<organism evidence="9 10">
    <name type="scientific">Candidatus Desantisbacteria bacterium CG2_30_40_21</name>
    <dbReference type="NCBI Taxonomy" id="1817895"/>
    <lineage>
        <taxon>Bacteria</taxon>
        <taxon>Candidatus Desantisiibacteriota</taxon>
    </lineage>
</organism>
<dbReference type="Proteomes" id="UP000183085">
    <property type="component" value="Unassembled WGS sequence"/>
</dbReference>
<keyword evidence="7" id="KW-0342">GTP-binding</keyword>
<sequence length="214" mass="23358">MKVIKVAASVLKVNDTIALENQAAFRDNNVFVVNVMGSPGAGKTSLLLRTIEALKDNIRIGVIEGDIATSHDAELIQATGVPVVQINTEGACHLDAMMIKMALTHFNLAEIDLLFIENVGNLVCPAGFRLGENARVVVSSVPEGDDKPKKYPGMFRIADGVVLNKIDLLHAFEFNINTFKEDVRRAGELPIFEVSCKTKDGLSVWLDWLGVKKK</sequence>
<dbReference type="CDD" id="cd05390">
    <property type="entry name" value="HypB"/>
    <property type="match status" value="1"/>
</dbReference>
<evidence type="ECO:0000313" key="9">
    <source>
        <dbReference type="EMBL" id="OIP38055.1"/>
    </source>
</evidence>
<dbReference type="InterPro" id="IPR027417">
    <property type="entry name" value="P-loop_NTPase"/>
</dbReference>
<dbReference type="PIRSF" id="PIRSF005624">
    <property type="entry name" value="Ni-bind_GTPase"/>
    <property type="match status" value="1"/>
</dbReference>
<dbReference type="Gene3D" id="3.40.50.300">
    <property type="entry name" value="P-loop containing nucleotide triphosphate hydrolases"/>
    <property type="match status" value="1"/>
</dbReference>
<evidence type="ECO:0000256" key="4">
    <source>
        <dbReference type="ARBA" id="ARBA00022741"/>
    </source>
</evidence>
<dbReference type="GO" id="GO:0003924">
    <property type="term" value="F:GTPase activity"/>
    <property type="evidence" value="ECO:0007669"/>
    <property type="project" value="InterPro"/>
</dbReference>
<dbReference type="NCBIfam" id="TIGR00073">
    <property type="entry name" value="hypB"/>
    <property type="match status" value="1"/>
</dbReference>
<evidence type="ECO:0000256" key="2">
    <source>
        <dbReference type="ARBA" id="ARBA00022596"/>
    </source>
</evidence>
<keyword evidence="6" id="KW-0862">Zinc</keyword>
<dbReference type="PANTHER" id="PTHR30134:SF2">
    <property type="entry name" value="HYDROGENASE MATURATION FACTOR HYPB"/>
    <property type="match status" value="1"/>
</dbReference>
<dbReference type="AlphaFoldDB" id="A0A1J5E291"/>
<dbReference type="STRING" id="1817895.AUJ95_07270"/>
<evidence type="ECO:0000256" key="3">
    <source>
        <dbReference type="ARBA" id="ARBA00022723"/>
    </source>
</evidence>
<feature type="domain" description="CobW/HypB/UreG nucleotide-binding" evidence="8">
    <location>
        <begin position="32"/>
        <end position="185"/>
    </location>
</feature>
<proteinExistence type="inferred from homology"/>
<dbReference type="GO" id="GO:0016151">
    <property type="term" value="F:nickel cation binding"/>
    <property type="evidence" value="ECO:0007669"/>
    <property type="project" value="InterPro"/>
</dbReference>
<dbReference type="PANTHER" id="PTHR30134">
    <property type="entry name" value="HYDROGENASE PROTEIN ASSEMBLY PROTEIN, NICKEL CHAPERONE"/>
    <property type="match status" value="1"/>
</dbReference>
<name>A0A1J5E291_9BACT</name>
<evidence type="ECO:0000256" key="7">
    <source>
        <dbReference type="ARBA" id="ARBA00023134"/>
    </source>
</evidence>
<evidence type="ECO:0000256" key="5">
    <source>
        <dbReference type="ARBA" id="ARBA00022801"/>
    </source>
</evidence>
<reference evidence="9 10" key="1">
    <citation type="journal article" date="2016" name="Environ. Microbiol.">
        <title>Genomic resolution of a cold subsurface aquifer community provides metabolic insights for novel microbes adapted to high CO concentrations.</title>
        <authorList>
            <person name="Probst A.J."/>
            <person name="Castelle C.J."/>
            <person name="Singh A."/>
            <person name="Brown C.T."/>
            <person name="Anantharaman K."/>
            <person name="Sharon I."/>
            <person name="Hug L.A."/>
            <person name="Burstein D."/>
            <person name="Emerson J.B."/>
            <person name="Thomas B.C."/>
            <person name="Banfield J.F."/>
        </authorList>
    </citation>
    <scope>NUCLEOTIDE SEQUENCE [LARGE SCALE GENOMIC DNA]</scope>
    <source>
        <strain evidence="9">CG2_30_40_21</strain>
    </source>
</reference>
<dbReference type="Pfam" id="PF02492">
    <property type="entry name" value="cobW"/>
    <property type="match status" value="1"/>
</dbReference>
<dbReference type="GO" id="GO:0008270">
    <property type="term" value="F:zinc ion binding"/>
    <property type="evidence" value="ECO:0007669"/>
    <property type="project" value="TreeGrafter"/>
</dbReference>
<evidence type="ECO:0000313" key="10">
    <source>
        <dbReference type="Proteomes" id="UP000183085"/>
    </source>
</evidence>
<gene>
    <name evidence="9" type="ORF">AUJ95_07270</name>
</gene>
<dbReference type="InterPro" id="IPR003495">
    <property type="entry name" value="CobW/HypB/UreG_nucleotide-bd"/>
</dbReference>
<keyword evidence="3" id="KW-0479">Metal-binding</keyword>
<dbReference type="GO" id="GO:0051604">
    <property type="term" value="P:protein maturation"/>
    <property type="evidence" value="ECO:0007669"/>
    <property type="project" value="InterPro"/>
</dbReference>
<dbReference type="EMBL" id="MNYI01000189">
    <property type="protein sequence ID" value="OIP38055.1"/>
    <property type="molecule type" value="Genomic_DNA"/>
</dbReference>
<protein>
    <submittedName>
        <fullName evidence="9">Hydrogenase accessory protein HypB</fullName>
    </submittedName>
</protein>
<dbReference type="InterPro" id="IPR004392">
    <property type="entry name" value="Hyd_mat_HypB"/>
</dbReference>
<comment type="caution">
    <text evidence="9">The sequence shown here is derived from an EMBL/GenBank/DDBJ whole genome shotgun (WGS) entry which is preliminary data.</text>
</comment>
<comment type="similarity">
    <text evidence="1">Belongs to the SIMIBI class G3E GTPase family. HypB/HupM subfamily.</text>
</comment>
<accession>A0A1J5E291</accession>
<evidence type="ECO:0000256" key="1">
    <source>
        <dbReference type="ARBA" id="ARBA00006211"/>
    </source>
</evidence>
<keyword evidence="2" id="KW-0533">Nickel</keyword>
<dbReference type="SUPFAM" id="SSF52540">
    <property type="entry name" value="P-loop containing nucleoside triphosphate hydrolases"/>
    <property type="match status" value="1"/>
</dbReference>